<gene>
    <name evidence="1" type="ORF">Tco_0823533</name>
</gene>
<keyword evidence="2" id="KW-1185">Reference proteome</keyword>
<dbReference type="Proteomes" id="UP001151760">
    <property type="component" value="Unassembled WGS sequence"/>
</dbReference>
<proteinExistence type="predicted"/>
<evidence type="ECO:0000313" key="2">
    <source>
        <dbReference type="Proteomes" id="UP001151760"/>
    </source>
</evidence>
<protein>
    <submittedName>
        <fullName evidence="1">Uncharacterized protein</fullName>
    </submittedName>
</protein>
<organism evidence="1 2">
    <name type="scientific">Tanacetum coccineum</name>
    <dbReference type="NCBI Taxonomy" id="301880"/>
    <lineage>
        <taxon>Eukaryota</taxon>
        <taxon>Viridiplantae</taxon>
        <taxon>Streptophyta</taxon>
        <taxon>Embryophyta</taxon>
        <taxon>Tracheophyta</taxon>
        <taxon>Spermatophyta</taxon>
        <taxon>Magnoliopsida</taxon>
        <taxon>eudicotyledons</taxon>
        <taxon>Gunneridae</taxon>
        <taxon>Pentapetalae</taxon>
        <taxon>asterids</taxon>
        <taxon>campanulids</taxon>
        <taxon>Asterales</taxon>
        <taxon>Asteraceae</taxon>
        <taxon>Asteroideae</taxon>
        <taxon>Anthemideae</taxon>
        <taxon>Anthemidinae</taxon>
        <taxon>Tanacetum</taxon>
    </lineage>
</organism>
<evidence type="ECO:0000313" key="1">
    <source>
        <dbReference type="EMBL" id="GJT02364.1"/>
    </source>
</evidence>
<dbReference type="EMBL" id="BQNB010012343">
    <property type="protein sequence ID" value="GJT02364.1"/>
    <property type="molecule type" value="Genomic_DNA"/>
</dbReference>
<name>A0ABQ5AN60_9ASTR</name>
<reference evidence="1" key="2">
    <citation type="submission" date="2022-01" db="EMBL/GenBank/DDBJ databases">
        <authorList>
            <person name="Yamashiro T."/>
            <person name="Shiraishi A."/>
            <person name="Satake H."/>
            <person name="Nakayama K."/>
        </authorList>
    </citation>
    <scope>NUCLEOTIDE SEQUENCE</scope>
</reference>
<comment type="caution">
    <text evidence="1">The sequence shown here is derived from an EMBL/GenBank/DDBJ whole genome shotgun (WGS) entry which is preliminary data.</text>
</comment>
<accession>A0ABQ5AN60</accession>
<reference evidence="1" key="1">
    <citation type="journal article" date="2022" name="Int. J. Mol. Sci.">
        <title>Draft Genome of Tanacetum Coccineum: Genomic Comparison of Closely Related Tanacetum-Family Plants.</title>
        <authorList>
            <person name="Yamashiro T."/>
            <person name="Shiraishi A."/>
            <person name="Nakayama K."/>
            <person name="Satake H."/>
        </authorList>
    </citation>
    <scope>NUCLEOTIDE SEQUENCE</scope>
</reference>
<sequence>MLCRYERCMPLDVQHPYLLYFFLLRVGALQLIGPRVKNICCMIAREGTRSRDSVWKPGLTSPSSSGICSAFLLSGTLLLCKGLHDEALHLLPSLQALSMDIEYAASVRRTVDDVKHRCISSAASVILSVSSLHPMVIHKRGSLSCLISHRPDTYSHINPAVPIGLKESQFNLAG</sequence>